<dbReference type="EMBL" id="CP136920">
    <property type="protein sequence ID" value="WOO39504.1"/>
    <property type="molecule type" value="Genomic_DNA"/>
</dbReference>
<dbReference type="AlphaFoldDB" id="A0AAQ3L7V7"/>
<name>A0AAQ3L7V7_9BACT</name>
<dbReference type="RefSeq" id="WP_317831422.1">
    <property type="nucleotide sequence ID" value="NZ_CP136920.1"/>
</dbReference>
<dbReference type="PANTHER" id="PTHR24260:SF136">
    <property type="entry name" value="GH08193P-RELATED"/>
    <property type="match status" value="1"/>
</dbReference>
<dbReference type="SUPFAM" id="SSF50494">
    <property type="entry name" value="Trypsin-like serine proteases"/>
    <property type="match status" value="1"/>
</dbReference>
<dbReference type="InterPro" id="IPR001254">
    <property type="entry name" value="Trypsin_dom"/>
</dbReference>
<dbReference type="SMART" id="SM00020">
    <property type="entry name" value="Tryp_SPc"/>
    <property type="match status" value="1"/>
</dbReference>
<dbReference type="EC" id="3.4.21.-" evidence="3"/>
<dbReference type="GO" id="GO:0006508">
    <property type="term" value="P:proteolysis"/>
    <property type="evidence" value="ECO:0007669"/>
    <property type="project" value="UniProtKB-KW"/>
</dbReference>
<keyword evidence="3" id="KW-0378">Hydrolase</keyword>
<dbReference type="PANTHER" id="PTHR24260">
    <property type="match status" value="1"/>
</dbReference>
<dbReference type="InterPro" id="IPR009003">
    <property type="entry name" value="Peptidase_S1_PA"/>
</dbReference>
<evidence type="ECO:0000256" key="1">
    <source>
        <dbReference type="SAM" id="SignalP"/>
    </source>
</evidence>
<protein>
    <submittedName>
        <fullName evidence="3">Trypsin-like serine protease</fullName>
        <ecNumber evidence="3">3.4.21.-</ecNumber>
    </submittedName>
</protein>
<accession>A0AAQ3L7V7</accession>
<dbReference type="InterPro" id="IPR051333">
    <property type="entry name" value="CLIP_Serine_Protease"/>
</dbReference>
<organism evidence="3 4">
    <name type="scientific">Rubellicoccus peritrichatus</name>
    <dbReference type="NCBI Taxonomy" id="3080537"/>
    <lineage>
        <taxon>Bacteria</taxon>
        <taxon>Pseudomonadati</taxon>
        <taxon>Verrucomicrobiota</taxon>
        <taxon>Opitutia</taxon>
        <taxon>Puniceicoccales</taxon>
        <taxon>Cerasicoccaceae</taxon>
        <taxon>Rubellicoccus</taxon>
    </lineage>
</organism>
<dbReference type="KEGG" id="puo:RZN69_12845"/>
<dbReference type="PROSITE" id="PS50240">
    <property type="entry name" value="TRYPSIN_DOM"/>
    <property type="match status" value="1"/>
</dbReference>
<evidence type="ECO:0000313" key="3">
    <source>
        <dbReference type="EMBL" id="WOO39504.1"/>
    </source>
</evidence>
<dbReference type="Proteomes" id="UP001304300">
    <property type="component" value="Chromosome"/>
</dbReference>
<evidence type="ECO:0000259" key="2">
    <source>
        <dbReference type="PROSITE" id="PS50240"/>
    </source>
</evidence>
<sequence>MKISNILLLTILNLSLALCASASSIREDVDDEKYLDLGNNEGDYVFDPAKQTTPDFAGVGYIKNIITGQSGSGILIAPQWVLTAASVIQNTVVEGETEEDEDTVEEPRAENIRIFFGKGGVNGDFIKLAAVDAVYVHPAWTAALLAAEDDQELLTQGVDIALLKLSEPIDDIRNYPIDTRADSTELGALFISGYGYFGNGKDGVIENDKFKRSVQNTVDRILNIQVTVPGYENLVGGQLAADFDPSFDLTINEGLRDNTLNGVPDAPEGDELDMRYLGDGNSNEIPTNLEGTPLMGDTGGPWIVRFPNSRGFLVAGVTSFSNSDKGLYGDISVATRVANFADWIVPKLLEDTIPNSFSAGNGWLYREGFGFYNPDTLPWIYQAQRGYLYVVPGQNIDDPNGIWMWSRDLRAWLWTRGDVLPFAWRGDLAFTVIEWES</sequence>
<dbReference type="InterPro" id="IPR043504">
    <property type="entry name" value="Peptidase_S1_PA_chymotrypsin"/>
</dbReference>
<proteinExistence type="predicted"/>
<feature type="chain" id="PRO_5042942937" evidence="1">
    <location>
        <begin position="23"/>
        <end position="437"/>
    </location>
</feature>
<keyword evidence="3" id="KW-0645">Protease</keyword>
<dbReference type="Pfam" id="PF00089">
    <property type="entry name" value="Trypsin"/>
    <property type="match status" value="2"/>
</dbReference>
<keyword evidence="4" id="KW-1185">Reference proteome</keyword>
<gene>
    <name evidence="3" type="ORF">RZN69_12845</name>
</gene>
<dbReference type="Gene3D" id="2.40.10.10">
    <property type="entry name" value="Trypsin-like serine proteases"/>
    <property type="match status" value="1"/>
</dbReference>
<feature type="domain" description="Peptidase S1" evidence="2">
    <location>
        <begin position="36"/>
        <end position="349"/>
    </location>
</feature>
<feature type="signal peptide" evidence="1">
    <location>
        <begin position="1"/>
        <end position="22"/>
    </location>
</feature>
<reference evidence="3 4" key="1">
    <citation type="submission" date="2023-10" db="EMBL/GenBank/DDBJ databases">
        <title>Rubellicoccus peritrichatus gen. nov., sp. nov., isolated from an algae of coral reef tank.</title>
        <authorList>
            <person name="Luo J."/>
        </authorList>
    </citation>
    <scope>NUCLEOTIDE SEQUENCE [LARGE SCALE GENOMIC DNA]</scope>
    <source>
        <strain evidence="3 4">CR14</strain>
    </source>
</reference>
<evidence type="ECO:0000313" key="4">
    <source>
        <dbReference type="Proteomes" id="UP001304300"/>
    </source>
</evidence>
<dbReference type="GO" id="GO:0004252">
    <property type="term" value="F:serine-type endopeptidase activity"/>
    <property type="evidence" value="ECO:0007669"/>
    <property type="project" value="InterPro"/>
</dbReference>
<keyword evidence="1" id="KW-0732">Signal</keyword>